<accession>A0AAE1B9D5</accession>
<dbReference type="EMBL" id="JAWDGP010000260">
    <property type="protein sequence ID" value="KAK3802209.1"/>
    <property type="molecule type" value="Genomic_DNA"/>
</dbReference>
<dbReference type="Proteomes" id="UP001283361">
    <property type="component" value="Unassembled WGS sequence"/>
</dbReference>
<proteinExistence type="predicted"/>
<keyword evidence="2" id="KW-1185">Reference proteome</keyword>
<protein>
    <submittedName>
        <fullName evidence="1">Uncharacterized protein</fullName>
    </submittedName>
</protein>
<comment type="caution">
    <text evidence="1">The sequence shown here is derived from an EMBL/GenBank/DDBJ whole genome shotgun (WGS) entry which is preliminary data.</text>
</comment>
<gene>
    <name evidence="1" type="ORF">RRG08_004499</name>
</gene>
<sequence length="82" mass="9260">MHQVFVGDKMLRRLDLDQASSIIFHLNPKSLLVQCLGRRQINTRDSQGLHGEEMESLSYSSSHSFKGEDGRCLGEFSAKCTM</sequence>
<evidence type="ECO:0000313" key="2">
    <source>
        <dbReference type="Proteomes" id="UP001283361"/>
    </source>
</evidence>
<organism evidence="1 2">
    <name type="scientific">Elysia crispata</name>
    <name type="common">lettuce slug</name>
    <dbReference type="NCBI Taxonomy" id="231223"/>
    <lineage>
        <taxon>Eukaryota</taxon>
        <taxon>Metazoa</taxon>
        <taxon>Spiralia</taxon>
        <taxon>Lophotrochozoa</taxon>
        <taxon>Mollusca</taxon>
        <taxon>Gastropoda</taxon>
        <taxon>Heterobranchia</taxon>
        <taxon>Euthyneura</taxon>
        <taxon>Panpulmonata</taxon>
        <taxon>Sacoglossa</taxon>
        <taxon>Placobranchoidea</taxon>
        <taxon>Plakobranchidae</taxon>
        <taxon>Elysia</taxon>
    </lineage>
</organism>
<reference evidence="1" key="1">
    <citation type="journal article" date="2023" name="G3 (Bethesda)">
        <title>A reference genome for the long-term kleptoplast-retaining sea slug Elysia crispata morphotype clarki.</title>
        <authorList>
            <person name="Eastman K.E."/>
            <person name="Pendleton A.L."/>
            <person name="Shaikh M.A."/>
            <person name="Suttiyut T."/>
            <person name="Ogas R."/>
            <person name="Tomko P."/>
            <person name="Gavelis G."/>
            <person name="Widhalm J.R."/>
            <person name="Wisecaver J.H."/>
        </authorList>
    </citation>
    <scope>NUCLEOTIDE SEQUENCE</scope>
    <source>
        <strain evidence="1">ECLA1</strain>
    </source>
</reference>
<name>A0AAE1B9D5_9GAST</name>
<evidence type="ECO:0000313" key="1">
    <source>
        <dbReference type="EMBL" id="KAK3802209.1"/>
    </source>
</evidence>
<dbReference type="AlphaFoldDB" id="A0AAE1B9D5"/>